<proteinExistence type="predicted"/>
<evidence type="ECO:0000313" key="5">
    <source>
        <dbReference type="Proteomes" id="UP001139012"/>
    </source>
</evidence>
<protein>
    <submittedName>
        <fullName evidence="3">Response regulator</fullName>
    </submittedName>
</protein>
<evidence type="ECO:0000313" key="3">
    <source>
        <dbReference type="EMBL" id="MCG2633196.1"/>
    </source>
</evidence>
<name>A0A9X1UD55_9BRAD</name>
<dbReference type="Pfam" id="PF00072">
    <property type="entry name" value="Response_reg"/>
    <property type="match status" value="1"/>
</dbReference>
<dbReference type="EMBL" id="JAKLTY010000076">
    <property type="protein sequence ID" value="MCG2633196.1"/>
    <property type="molecule type" value="Genomic_DNA"/>
</dbReference>
<dbReference type="Proteomes" id="UP001139054">
    <property type="component" value="Unassembled WGS sequence"/>
</dbReference>
<keyword evidence="5" id="KW-1185">Reference proteome</keyword>
<dbReference type="AlphaFoldDB" id="A0A9X1UD55"/>
<organism evidence="3 6">
    <name type="scientific">Bradyrhizobium zhengyangense</name>
    <dbReference type="NCBI Taxonomy" id="2911009"/>
    <lineage>
        <taxon>Bacteria</taxon>
        <taxon>Pseudomonadati</taxon>
        <taxon>Pseudomonadota</taxon>
        <taxon>Alphaproteobacteria</taxon>
        <taxon>Hyphomicrobiales</taxon>
        <taxon>Nitrobacteraceae</taxon>
        <taxon>Bradyrhizobium</taxon>
    </lineage>
</organism>
<sequence>MASGSSVLLVEDEVLIRMMIADMLDELGHKVVAEAGSIDEALRLAANVDADFAVLDVSLAGERVTPVADLLIARNLPFFFASGYGSNGLPDGYQHHAALQKPFQMQSLAEMIENMLA</sequence>
<dbReference type="InterPro" id="IPR011006">
    <property type="entry name" value="CheY-like_superfamily"/>
</dbReference>
<evidence type="ECO:0000313" key="4">
    <source>
        <dbReference type="EMBL" id="MCG2673452.1"/>
    </source>
</evidence>
<dbReference type="Proteomes" id="UP001139012">
    <property type="component" value="Unassembled WGS sequence"/>
</dbReference>
<dbReference type="GO" id="GO:0000160">
    <property type="term" value="P:phosphorelay signal transduction system"/>
    <property type="evidence" value="ECO:0007669"/>
    <property type="project" value="InterPro"/>
</dbReference>
<dbReference type="PROSITE" id="PS50110">
    <property type="entry name" value="RESPONSE_REGULATORY"/>
    <property type="match status" value="1"/>
</dbReference>
<feature type="domain" description="Response regulatory" evidence="2">
    <location>
        <begin position="6"/>
        <end position="116"/>
    </location>
</feature>
<dbReference type="EMBL" id="JAKLUA010000067">
    <property type="protein sequence ID" value="MCG2673452.1"/>
    <property type="molecule type" value="Genomic_DNA"/>
</dbReference>
<comment type="caution">
    <text evidence="3">The sequence shown here is derived from an EMBL/GenBank/DDBJ whole genome shotgun (WGS) entry which is preliminary data.</text>
</comment>
<keyword evidence="1" id="KW-0597">Phosphoprotein</keyword>
<gene>
    <name evidence="4" type="ORF">L6637_42155</name>
    <name evidence="3" type="ORF">L6654_42540</name>
</gene>
<dbReference type="InterPro" id="IPR001789">
    <property type="entry name" value="Sig_transdc_resp-reg_receiver"/>
</dbReference>
<evidence type="ECO:0000313" key="6">
    <source>
        <dbReference type="Proteomes" id="UP001139054"/>
    </source>
</evidence>
<dbReference type="SUPFAM" id="SSF52172">
    <property type="entry name" value="CheY-like"/>
    <property type="match status" value="1"/>
</dbReference>
<reference evidence="3" key="1">
    <citation type="submission" date="2022-01" db="EMBL/GenBank/DDBJ databases">
        <title>Genome sequnece data of strain Bradyrhizobium sp. nov.</title>
        <authorList>
            <person name="Zhang J."/>
        </authorList>
    </citation>
    <scope>NUCLEOTIDE SEQUENCE</scope>
    <source>
        <strain evidence="4">WYCCWR 12774</strain>
        <strain evidence="3">WYCCWR 13023</strain>
    </source>
</reference>
<dbReference type="SMART" id="SM00448">
    <property type="entry name" value="REC"/>
    <property type="match status" value="1"/>
</dbReference>
<evidence type="ECO:0000256" key="1">
    <source>
        <dbReference type="PROSITE-ProRule" id="PRU00169"/>
    </source>
</evidence>
<feature type="modified residue" description="4-aspartylphosphate" evidence="1">
    <location>
        <position position="56"/>
    </location>
</feature>
<accession>A0A9X1UD55</accession>
<dbReference type="RefSeq" id="WP_237874444.1">
    <property type="nucleotide sequence ID" value="NZ_JAKLTY010000076.1"/>
</dbReference>
<dbReference type="Gene3D" id="3.40.50.2300">
    <property type="match status" value="1"/>
</dbReference>
<evidence type="ECO:0000259" key="2">
    <source>
        <dbReference type="PROSITE" id="PS50110"/>
    </source>
</evidence>